<dbReference type="Gene3D" id="3.40.50.1110">
    <property type="entry name" value="SGNH hydrolase"/>
    <property type="match status" value="1"/>
</dbReference>
<dbReference type="PANTHER" id="PTHR22901">
    <property type="entry name" value="SIALATE O-ACETYLESTERASE"/>
    <property type="match status" value="1"/>
</dbReference>
<proteinExistence type="predicted"/>
<dbReference type="InterPro" id="IPR005181">
    <property type="entry name" value="SASA"/>
</dbReference>
<evidence type="ECO:0000259" key="2">
    <source>
        <dbReference type="Pfam" id="PF03629"/>
    </source>
</evidence>
<dbReference type="InterPro" id="IPR036514">
    <property type="entry name" value="SGNH_hydro_sf"/>
</dbReference>
<dbReference type="GO" id="GO:0005975">
    <property type="term" value="P:carbohydrate metabolic process"/>
    <property type="evidence" value="ECO:0007669"/>
    <property type="project" value="TreeGrafter"/>
</dbReference>
<dbReference type="eggNOG" id="COG2755">
    <property type="taxonomic scope" value="Bacteria"/>
</dbReference>
<dbReference type="Proteomes" id="UP000016160">
    <property type="component" value="Chromosome"/>
</dbReference>
<feature type="domain" description="Sialate O-acetylesterase" evidence="2">
    <location>
        <begin position="107"/>
        <end position="385"/>
    </location>
</feature>
<dbReference type="InterPro" id="IPR039329">
    <property type="entry name" value="SIAE"/>
</dbReference>
<dbReference type="RefSeq" id="WP_038527763.1">
    <property type="nucleotide sequence ID" value="NZ_HG315671.1"/>
</dbReference>
<dbReference type="EMBL" id="HG315671">
    <property type="protein sequence ID" value="CDF78489.1"/>
    <property type="molecule type" value="Genomic_DNA"/>
</dbReference>
<dbReference type="STRING" id="1347342.BN863_7770"/>
<dbReference type="Pfam" id="PF03629">
    <property type="entry name" value="SASA"/>
    <property type="match status" value="1"/>
</dbReference>
<evidence type="ECO:0000313" key="3">
    <source>
        <dbReference type="EMBL" id="CDF78489.1"/>
    </source>
</evidence>
<evidence type="ECO:0000256" key="1">
    <source>
        <dbReference type="ARBA" id="ARBA00022801"/>
    </source>
</evidence>
<dbReference type="SUPFAM" id="SSF52266">
    <property type="entry name" value="SGNH hydrolase"/>
    <property type="match status" value="1"/>
</dbReference>
<protein>
    <submittedName>
        <fullName evidence="3">Putative carbohydrate esterase (CE6)</fullName>
    </submittedName>
</protein>
<reference evidence="3 4" key="1">
    <citation type="journal article" date="2013" name="Appl. Environ. Microbiol.">
        <title>The genome of the alga-associated marine flavobacterium Formosa agariphila KMM 3901T reveals a broad potential for degradation of algal polysaccharides.</title>
        <authorList>
            <person name="Mann A.J."/>
            <person name="Hahnke R.L."/>
            <person name="Huang S."/>
            <person name="Werner J."/>
            <person name="Xing P."/>
            <person name="Barbeyron T."/>
            <person name="Huettel B."/>
            <person name="Stueber K."/>
            <person name="Reinhardt R."/>
            <person name="Harder J."/>
            <person name="Gloeckner F.O."/>
            <person name="Amann R.I."/>
            <person name="Teeling H."/>
        </authorList>
    </citation>
    <scope>NUCLEOTIDE SEQUENCE [LARGE SCALE GENOMIC DNA]</scope>
    <source>
        <strain evidence="4">DSM 15362 / KCTC 12365 / LMG 23005 / KMM 3901</strain>
    </source>
</reference>
<evidence type="ECO:0000313" key="4">
    <source>
        <dbReference type="Proteomes" id="UP000016160"/>
    </source>
</evidence>
<accession>T2KKF3</accession>
<dbReference type="GO" id="GO:0001681">
    <property type="term" value="F:sialate O-acetylesterase activity"/>
    <property type="evidence" value="ECO:0007669"/>
    <property type="project" value="InterPro"/>
</dbReference>
<gene>
    <name evidence="3" type="ORF">BN863_7770</name>
</gene>
<name>T2KKF3_FORAG</name>
<dbReference type="PATRIC" id="fig|1347342.6.peg.784"/>
<keyword evidence="4" id="KW-1185">Reference proteome</keyword>
<dbReference type="PANTHER" id="PTHR22901:SF0">
    <property type="entry name" value="SIALATE O-ACETYLESTERASE"/>
    <property type="match status" value="1"/>
</dbReference>
<dbReference type="AlphaFoldDB" id="T2KKF3"/>
<dbReference type="HOGENOM" id="CLU_015150_0_0_10"/>
<keyword evidence="1" id="KW-0378">Hydrolase</keyword>
<organism evidence="3 4">
    <name type="scientific">Formosa agariphila (strain DSM 15362 / KCTC 12365 / LMG 23005 / KMM 3901 / M-2Alg 35-1)</name>
    <dbReference type="NCBI Taxonomy" id="1347342"/>
    <lineage>
        <taxon>Bacteria</taxon>
        <taxon>Pseudomonadati</taxon>
        <taxon>Bacteroidota</taxon>
        <taxon>Flavobacteriia</taxon>
        <taxon>Flavobacteriales</taxon>
        <taxon>Flavobacteriaceae</taxon>
        <taxon>Formosa</taxon>
    </lineage>
</organism>
<sequence>MKPFAFISFIVLITSMIYTVYAQELKPSNLFSNHMVLQSGMEVPVWGDAKPNEKITVTFANQEKSTITDAKGKWMVKLEPLGVSKIGRSMSISGHSKITLSDILVGEVWICSGQSNMEFKVDNVPEIKSLKPIPNHIRSFEVKHTVSFEEAQDVNGHWSTSPSTSAVAFGFAFFLETLGDVPVGIINTSWGSTSIEAWMPRDMTEQLPYFKTIMSEFDSDTLTQNKIQKALDASNGWSKEEDVFLRRQPNIVYNAMMSPLAPYACKGLVWYQGERNTRYLSGMPEVTETNWFHRVAGMKEYGDILKFWVERYRTQWNNEYMHFSIVMLPGYGKGTYNSPEIDSKSPTAPSWAWMRESQLKILELPYTTVVNTIDLGDEKNIHPTDKLPIAQRLALKAAKYTLNKDVIAEGPTFKTLKKENNVMVVKFNQAKGLKTKDNKAPTGFWIADESLQWKPAIAKIQDETILLSHDKITQPKYVRYAFSGKPDVNLVNGENLPAYPFRTDSDYSTK</sequence>